<evidence type="ECO:0000313" key="2">
    <source>
        <dbReference type="Proteomes" id="UP001254848"/>
    </source>
</evidence>
<accession>A0ABU3NZG6</accession>
<comment type="caution">
    <text evidence="1">The sequence shown here is derived from an EMBL/GenBank/DDBJ whole genome shotgun (WGS) entry which is preliminary data.</text>
</comment>
<dbReference type="EMBL" id="JAUOZS010000001">
    <property type="protein sequence ID" value="MDT8902179.1"/>
    <property type="molecule type" value="Genomic_DNA"/>
</dbReference>
<gene>
    <name evidence="1" type="ORF">Q4T40_13060</name>
</gene>
<organism evidence="1 2">
    <name type="scientific">Anaeroselena agilis</name>
    <dbReference type="NCBI Taxonomy" id="3063788"/>
    <lineage>
        <taxon>Bacteria</taxon>
        <taxon>Bacillati</taxon>
        <taxon>Bacillota</taxon>
        <taxon>Negativicutes</taxon>
        <taxon>Acetonemataceae</taxon>
        <taxon>Anaeroselena</taxon>
    </lineage>
</organism>
<evidence type="ECO:0000313" key="1">
    <source>
        <dbReference type="EMBL" id="MDT8902179.1"/>
    </source>
</evidence>
<keyword evidence="2" id="KW-1185">Reference proteome</keyword>
<name>A0ABU3NZG6_9FIRM</name>
<protein>
    <submittedName>
        <fullName evidence="1">Uncharacterized protein</fullName>
    </submittedName>
</protein>
<proteinExistence type="predicted"/>
<sequence length="124" mass="14265">MSKLWTQFNEQRQVISPPQTKDPWPSPWVSDAVKEQYCQMGWEQVEEADIPSLVFYVPPIPQDQQIAALNAEFDVQRRLLLEYITTADKVYNDQVTVAELVGEFTLLEEEYQIRMGVILNGGSS</sequence>
<dbReference type="RefSeq" id="WP_413780665.1">
    <property type="nucleotide sequence ID" value="NZ_JAUOZS010000001.1"/>
</dbReference>
<reference evidence="1 2" key="1">
    <citation type="submission" date="2023-07" db="EMBL/GenBank/DDBJ databases">
        <title>The novel representative of Negativicutes class, Anaeroselena agilis gen. nov. sp. nov.</title>
        <authorList>
            <person name="Prokofeva M.I."/>
            <person name="Elcheninov A.G."/>
            <person name="Klyukina A."/>
            <person name="Kublanov I.V."/>
            <person name="Frolov E.N."/>
            <person name="Podosokorskaya O.A."/>
        </authorList>
    </citation>
    <scope>NUCLEOTIDE SEQUENCE [LARGE SCALE GENOMIC DNA]</scope>
    <source>
        <strain evidence="1 2">4137-cl</strain>
    </source>
</reference>
<dbReference type="Proteomes" id="UP001254848">
    <property type="component" value="Unassembled WGS sequence"/>
</dbReference>